<keyword evidence="2" id="KW-0408">Iron</keyword>
<evidence type="ECO:0000256" key="4">
    <source>
        <dbReference type="ARBA" id="ARBA00023136"/>
    </source>
</evidence>
<name>A0ABT9XDL3_9BACL</name>
<gene>
    <name evidence="5" type="ORF">J2S03_000197</name>
</gene>
<keyword evidence="4" id="KW-0472">Membrane</keyword>
<reference evidence="5 6" key="1">
    <citation type="submission" date="2023-07" db="EMBL/GenBank/DDBJ databases">
        <title>Genomic Encyclopedia of Type Strains, Phase IV (KMG-IV): sequencing the most valuable type-strain genomes for metagenomic binning, comparative biology and taxonomic classification.</title>
        <authorList>
            <person name="Goeker M."/>
        </authorList>
    </citation>
    <scope>NUCLEOTIDE SEQUENCE [LARGE SCALE GENOMIC DNA]</scope>
    <source>
        <strain evidence="5 6">DSM 4006</strain>
    </source>
</reference>
<dbReference type="Pfam" id="PF03100">
    <property type="entry name" value="CcmE"/>
    <property type="match status" value="1"/>
</dbReference>
<dbReference type="RefSeq" id="WP_274455798.1">
    <property type="nucleotide sequence ID" value="NZ_CP067097.1"/>
</dbReference>
<dbReference type="Gene3D" id="2.40.50.140">
    <property type="entry name" value="Nucleic acid-binding proteins"/>
    <property type="match status" value="1"/>
</dbReference>
<proteinExistence type="predicted"/>
<comment type="subcellular location">
    <subcellularLocation>
        <location evidence="1">Membrane</location>
    </subcellularLocation>
</comment>
<evidence type="ECO:0000313" key="5">
    <source>
        <dbReference type="EMBL" id="MDQ0188393.1"/>
    </source>
</evidence>
<dbReference type="Proteomes" id="UP001232973">
    <property type="component" value="Unassembled WGS sequence"/>
</dbReference>
<protein>
    <submittedName>
        <fullName evidence="5">Cytochrome c-type biogenesis protein CcmE</fullName>
    </submittedName>
</protein>
<keyword evidence="2" id="KW-0349">Heme</keyword>
<evidence type="ECO:0000256" key="3">
    <source>
        <dbReference type="ARBA" id="ARBA00022748"/>
    </source>
</evidence>
<keyword evidence="6" id="KW-1185">Reference proteome</keyword>
<keyword evidence="2" id="KW-0479">Metal-binding</keyword>
<evidence type="ECO:0000313" key="6">
    <source>
        <dbReference type="Proteomes" id="UP001232973"/>
    </source>
</evidence>
<evidence type="ECO:0000256" key="2">
    <source>
        <dbReference type="ARBA" id="ARBA00022617"/>
    </source>
</evidence>
<dbReference type="InterPro" id="IPR004329">
    <property type="entry name" value="CcmE"/>
</dbReference>
<dbReference type="InterPro" id="IPR012340">
    <property type="entry name" value="NA-bd_OB-fold"/>
</dbReference>
<organism evidence="5 6">
    <name type="scientific">Alicyclobacillus cycloheptanicus</name>
    <dbReference type="NCBI Taxonomy" id="1457"/>
    <lineage>
        <taxon>Bacteria</taxon>
        <taxon>Bacillati</taxon>
        <taxon>Bacillota</taxon>
        <taxon>Bacilli</taxon>
        <taxon>Bacillales</taxon>
        <taxon>Alicyclobacillaceae</taxon>
        <taxon>Alicyclobacillus</taxon>
    </lineage>
</organism>
<accession>A0ABT9XDL3</accession>
<dbReference type="InterPro" id="IPR036127">
    <property type="entry name" value="CcmE-like_sf"/>
</dbReference>
<comment type="caution">
    <text evidence="5">The sequence shown here is derived from an EMBL/GenBank/DDBJ whole genome shotgun (WGS) entry which is preliminary data.</text>
</comment>
<sequence length="146" mass="15597">MAISVRARLLIALCVVLAILGVLIKTAITHASTYYVTVSQLYNEGSQAVGQQTTVSGNIVGASVNYNPQAELLRFSVRDGSNGRPLPVVFHGAEPDDFSNNWPVVVTGTLKSNGVFQASQLLIKCPSKYQAGNSTQPQTQTFNAID</sequence>
<dbReference type="EMBL" id="JAUSTP010000001">
    <property type="protein sequence ID" value="MDQ0188393.1"/>
    <property type="molecule type" value="Genomic_DNA"/>
</dbReference>
<evidence type="ECO:0000256" key="1">
    <source>
        <dbReference type="ARBA" id="ARBA00004370"/>
    </source>
</evidence>
<dbReference type="SUPFAM" id="SSF82093">
    <property type="entry name" value="Heme chaperone CcmE"/>
    <property type="match status" value="1"/>
</dbReference>
<keyword evidence="3" id="KW-0201">Cytochrome c-type biogenesis</keyword>